<dbReference type="EMBL" id="AP012547">
    <property type="protein sequence ID" value="BAO30455.1"/>
    <property type="molecule type" value="Genomic_DNA"/>
</dbReference>
<dbReference type="SUPFAM" id="SSF143744">
    <property type="entry name" value="GlcG-like"/>
    <property type="match status" value="1"/>
</dbReference>
<dbReference type="Proteomes" id="UP000031637">
    <property type="component" value="Chromosome"/>
</dbReference>
<name>W0SHU3_9PROT</name>
<evidence type="ECO:0008006" key="3">
    <source>
        <dbReference type="Google" id="ProtNLM"/>
    </source>
</evidence>
<dbReference type="RefSeq" id="WP_231851016.1">
    <property type="nucleotide sequence ID" value="NZ_AP012547.1"/>
</dbReference>
<keyword evidence="2" id="KW-1185">Reference proteome</keyword>
<reference evidence="1 2" key="1">
    <citation type="journal article" date="2014" name="Syst. Appl. Microbiol.">
        <title>Complete genomes of freshwater sulfur oxidizers Sulfuricella denitrificans skB26 and Sulfuritalea hydrogenivorans sk43H: genetic insights into the sulfur oxidation pathway of betaproteobacteria.</title>
        <authorList>
            <person name="Watanabe T."/>
            <person name="Kojima H."/>
            <person name="Fukui M."/>
        </authorList>
    </citation>
    <scope>NUCLEOTIDE SEQUENCE [LARGE SCALE GENOMIC DNA]</scope>
    <source>
        <strain evidence="1">DSM22779</strain>
    </source>
</reference>
<dbReference type="InterPro" id="IPR052517">
    <property type="entry name" value="GlcG_carb_metab_protein"/>
</dbReference>
<evidence type="ECO:0000313" key="2">
    <source>
        <dbReference type="Proteomes" id="UP000031637"/>
    </source>
</evidence>
<protein>
    <recommendedName>
        <fullName evidence="3">GlcG protein</fullName>
    </recommendedName>
</protein>
<dbReference type="Gene3D" id="3.30.450.150">
    <property type="entry name" value="Haem-degrading domain"/>
    <property type="match status" value="1"/>
</dbReference>
<dbReference type="HOGENOM" id="CLU_103773_1_2_4"/>
<dbReference type="PANTHER" id="PTHR34309:SF1">
    <property type="entry name" value="PROTEIN GLCG"/>
    <property type="match status" value="1"/>
</dbReference>
<proteinExistence type="predicted"/>
<dbReference type="KEGG" id="shd:SUTH_02676"/>
<dbReference type="InterPro" id="IPR038084">
    <property type="entry name" value="PduO/GlcC-like_sf"/>
</dbReference>
<organism evidence="1 2">
    <name type="scientific">Sulfuritalea hydrogenivorans sk43H</name>
    <dbReference type="NCBI Taxonomy" id="1223802"/>
    <lineage>
        <taxon>Bacteria</taxon>
        <taxon>Pseudomonadati</taxon>
        <taxon>Pseudomonadota</taxon>
        <taxon>Betaproteobacteria</taxon>
        <taxon>Nitrosomonadales</taxon>
        <taxon>Sterolibacteriaceae</taxon>
        <taxon>Sulfuritalea</taxon>
    </lineage>
</organism>
<dbReference type="STRING" id="1223802.SUTH_02676"/>
<gene>
    <name evidence="1" type="ORF">SUTH_02676</name>
</gene>
<dbReference type="Pfam" id="PF03928">
    <property type="entry name" value="HbpS-like"/>
    <property type="match status" value="1"/>
</dbReference>
<dbReference type="PANTHER" id="PTHR34309">
    <property type="entry name" value="SLR1406 PROTEIN"/>
    <property type="match status" value="1"/>
</dbReference>
<evidence type="ECO:0000313" key="1">
    <source>
        <dbReference type="EMBL" id="BAO30455.1"/>
    </source>
</evidence>
<sequence length="129" mass="13508">MLTLEDAQRISLAARNAAAENNWNVVIAVVDDGGHLVSLERMDGTQKGSVRIAEQKARTAIMFKRPTKAFEEAVLQGRPVFMTMPDVICLEGGVPLIRDGVYVGAIGVSGVKSSEDGIVAAQGAAALGA</sequence>
<dbReference type="AlphaFoldDB" id="W0SHU3"/>
<accession>W0SHU3</accession>
<dbReference type="InterPro" id="IPR005624">
    <property type="entry name" value="PduO/GlcC-like"/>
</dbReference>